<comment type="catalytic activity">
    <reaction evidence="16">
        <text>L-threonyl-[protein] + ATP = O-phospho-L-threonyl-[protein] + ADP + H(+)</text>
        <dbReference type="Rhea" id="RHEA:46608"/>
        <dbReference type="Rhea" id="RHEA-COMP:11060"/>
        <dbReference type="Rhea" id="RHEA-COMP:11605"/>
        <dbReference type="ChEBI" id="CHEBI:15378"/>
        <dbReference type="ChEBI" id="CHEBI:30013"/>
        <dbReference type="ChEBI" id="CHEBI:30616"/>
        <dbReference type="ChEBI" id="CHEBI:61977"/>
        <dbReference type="ChEBI" id="CHEBI:456216"/>
        <dbReference type="EC" id="2.7.11.1"/>
    </reaction>
</comment>
<evidence type="ECO:0000256" key="15">
    <source>
        <dbReference type="ARBA" id="ARBA00023170"/>
    </source>
</evidence>
<evidence type="ECO:0000256" key="16">
    <source>
        <dbReference type="ARBA" id="ARBA00047899"/>
    </source>
</evidence>
<keyword evidence="12 18" id="KW-0067">ATP-binding</keyword>
<dbReference type="Gene3D" id="1.10.510.10">
    <property type="entry name" value="Transferase(Phosphotransferase) domain 1"/>
    <property type="match status" value="2"/>
</dbReference>
<dbReference type="PROSITE" id="PS00108">
    <property type="entry name" value="PROTEIN_KINASE_ST"/>
    <property type="match status" value="2"/>
</dbReference>
<evidence type="ECO:0000256" key="7">
    <source>
        <dbReference type="ARBA" id="ARBA00022692"/>
    </source>
</evidence>
<evidence type="ECO:0000256" key="5">
    <source>
        <dbReference type="ARBA" id="ARBA00022614"/>
    </source>
</evidence>
<evidence type="ECO:0000256" key="8">
    <source>
        <dbReference type="ARBA" id="ARBA00022729"/>
    </source>
</evidence>
<feature type="domain" description="Protein kinase" evidence="21">
    <location>
        <begin position="605"/>
        <end position="879"/>
    </location>
</feature>
<keyword evidence="8 20" id="KW-0732">Signal</keyword>
<accession>A0A804KGE5</accession>
<evidence type="ECO:0000256" key="12">
    <source>
        <dbReference type="ARBA" id="ARBA00022840"/>
    </source>
</evidence>
<dbReference type="SMART" id="SM00369">
    <property type="entry name" value="LRR_TYP"/>
    <property type="match status" value="3"/>
</dbReference>
<dbReference type="PROSITE" id="PS51450">
    <property type="entry name" value="LRR"/>
    <property type="match status" value="1"/>
</dbReference>
<feature type="transmembrane region" description="Helical" evidence="19">
    <location>
        <begin position="1530"/>
        <end position="1551"/>
    </location>
</feature>
<dbReference type="InterPro" id="IPR011009">
    <property type="entry name" value="Kinase-like_dom_sf"/>
</dbReference>
<dbReference type="GO" id="GO:0004674">
    <property type="term" value="F:protein serine/threonine kinase activity"/>
    <property type="evidence" value="ECO:0007669"/>
    <property type="project" value="UniProtKB-KW"/>
</dbReference>
<dbReference type="InterPro" id="IPR008271">
    <property type="entry name" value="Ser/Thr_kinase_AS"/>
</dbReference>
<dbReference type="SUPFAM" id="SSF56112">
    <property type="entry name" value="Protein kinase-like (PK-like)"/>
    <property type="match status" value="2"/>
</dbReference>
<dbReference type="InterPro" id="IPR003591">
    <property type="entry name" value="Leu-rich_rpt_typical-subtyp"/>
</dbReference>
<dbReference type="CDD" id="cd14066">
    <property type="entry name" value="STKc_IRAK"/>
    <property type="match status" value="2"/>
</dbReference>
<dbReference type="GO" id="GO:0005886">
    <property type="term" value="C:plasma membrane"/>
    <property type="evidence" value="ECO:0007669"/>
    <property type="project" value="UniProtKB-SubCell"/>
</dbReference>
<evidence type="ECO:0000256" key="2">
    <source>
        <dbReference type="ARBA" id="ARBA00012513"/>
    </source>
</evidence>
<evidence type="ECO:0000256" key="18">
    <source>
        <dbReference type="PROSITE-ProRule" id="PRU10141"/>
    </source>
</evidence>
<keyword evidence="23" id="KW-1185">Reference proteome</keyword>
<dbReference type="InterPro" id="IPR032675">
    <property type="entry name" value="LRR_dom_sf"/>
</dbReference>
<dbReference type="InterPro" id="IPR001611">
    <property type="entry name" value="Leu-rich_rpt"/>
</dbReference>
<dbReference type="InParanoid" id="A0A804KGE5"/>
<reference evidence="22" key="1">
    <citation type="submission" date="2021-05" db="UniProtKB">
        <authorList>
            <consortium name="EnsemblPlants"/>
        </authorList>
    </citation>
    <scope>IDENTIFICATION</scope>
    <source>
        <strain evidence="22">subsp. malaccensis</strain>
    </source>
</reference>
<dbReference type="FunFam" id="3.80.10.10:FF:000129">
    <property type="entry name" value="Leucine-rich repeat receptor-like kinase"/>
    <property type="match status" value="2"/>
</dbReference>
<keyword evidence="9" id="KW-0677">Repeat</keyword>
<comment type="catalytic activity">
    <reaction evidence="17">
        <text>L-seryl-[protein] + ATP = O-phospho-L-seryl-[protein] + ADP + H(+)</text>
        <dbReference type="Rhea" id="RHEA:17989"/>
        <dbReference type="Rhea" id="RHEA-COMP:9863"/>
        <dbReference type="Rhea" id="RHEA-COMP:11604"/>
        <dbReference type="ChEBI" id="CHEBI:15378"/>
        <dbReference type="ChEBI" id="CHEBI:29999"/>
        <dbReference type="ChEBI" id="CHEBI:30616"/>
        <dbReference type="ChEBI" id="CHEBI:83421"/>
        <dbReference type="ChEBI" id="CHEBI:456216"/>
        <dbReference type="EC" id="2.7.11.1"/>
    </reaction>
</comment>
<dbReference type="InterPro" id="IPR024788">
    <property type="entry name" value="Malectin-like_Carb-bd_dom"/>
</dbReference>
<dbReference type="Pfam" id="PF07714">
    <property type="entry name" value="PK_Tyr_Ser-Thr"/>
    <property type="match status" value="2"/>
</dbReference>
<dbReference type="PROSITE" id="PS00107">
    <property type="entry name" value="PROTEIN_KINASE_ATP"/>
    <property type="match status" value="2"/>
</dbReference>
<dbReference type="Gramene" id="Ma09_t05790.1">
    <property type="protein sequence ID" value="Ma09_p05790.1"/>
    <property type="gene ID" value="Ma09_g05790"/>
</dbReference>
<keyword evidence="4" id="KW-0597">Phosphoprotein</keyword>
<evidence type="ECO:0000313" key="22">
    <source>
        <dbReference type="EnsemblPlants" id="Ma09_p05790.1"/>
    </source>
</evidence>
<dbReference type="PANTHER" id="PTHR45631:SF202">
    <property type="entry name" value="SENESCENCE-INDUCED RECEPTOR-LIKE SERINE_THREONINE-PROTEIN KINASE"/>
    <property type="match status" value="1"/>
</dbReference>
<dbReference type="PROSITE" id="PS50011">
    <property type="entry name" value="PROTEIN_KINASE_DOM"/>
    <property type="match status" value="2"/>
</dbReference>
<dbReference type="FunFam" id="1.10.510.10:FF:000146">
    <property type="entry name" value="LRR receptor-like serine/threonine-protein kinase IOS1"/>
    <property type="match status" value="2"/>
</dbReference>
<feature type="signal peptide" evidence="20">
    <location>
        <begin position="1"/>
        <end position="34"/>
    </location>
</feature>
<evidence type="ECO:0000256" key="10">
    <source>
        <dbReference type="ARBA" id="ARBA00022741"/>
    </source>
</evidence>
<evidence type="ECO:0000256" key="11">
    <source>
        <dbReference type="ARBA" id="ARBA00022777"/>
    </source>
</evidence>
<dbReference type="Proteomes" id="UP000012960">
    <property type="component" value="Unplaced"/>
</dbReference>
<dbReference type="InterPro" id="IPR001245">
    <property type="entry name" value="Ser-Thr/Tyr_kinase_cat_dom"/>
</dbReference>
<feature type="domain" description="Protein kinase" evidence="21">
    <location>
        <begin position="1597"/>
        <end position="1871"/>
    </location>
</feature>
<keyword evidence="10 18" id="KW-0547">Nucleotide-binding</keyword>
<dbReference type="Pfam" id="PF12819">
    <property type="entry name" value="Malectin_like"/>
    <property type="match status" value="2"/>
</dbReference>
<evidence type="ECO:0000256" key="19">
    <source>
        <dbReference type="SAM" id="Phobius"/>
    </source>
</evidence>
<dbReference type="PRINTS" id="PR00019">
    <property type="entry name" value="LEURICHRPT"/>
</dbReference>
<keyword evidence="11" id="KW-0418">Kinase</keyword>
<dbReference type="SUPFAM" id="SSF52058">
    <property type="entry name" value="L domain-like"/>
    <property type="match status" value="1"/>
</dbReference>
<keyword evidence="15" id="KW-0675">Receptor</keyword>
<keyword evidence="7 19" id="KW-0812">Transmembrane</keyword>
<dbReference type="InterPro" id="IPR000719">
    <property type="entry name" value="Prot_kinase_dom"/>
</dbReference>
<evidence type="ECO:0000256" key="4">
    <source>
        <dbReference type="ARBA" id="ARBA00022553"/>
    </source>
</evidence>
<protein>
    <recommendedName>
        <fullName evidence="2">non-specific serine/threonine protein kinase</fullName>
        <ecNumber evidence="2">2.7.11.1</ecNumber>
    </recommendedName>
</protein>
<name>A0A804KGE5_MUSAM</name>
<dbReference type="GO" id="GO:0005524">
    <property type="term" value="F:ATP binding"/>
    <property type="evidence" value="ECO:0007669"/>
    <property type="project" value="UniProtKB-UniRule"/>
</dbReference>
<evidence type="ECO:0000256" key="17">
    <source>
        <dbReference type="ARBA" id="ARBA00048679"/>
    </source>
</evidence>
<evidence type="ECO:0000256" key="20">
    <source>
        <dbReference type="SAM" id="SignalP"/>
    </source>
</evidence>
<keyword evidence="14 19" id="KW-0472">Membrane</keyword>
<feature type="chain" id="PRO_5032577114" description="non-specific serine/threonine protein kinase" evidence="20">
    <location>
        <begin position="35"/>
        <end position="1917"/>
    </location>
</feature>
<dbReference type="SMART" id="SM00220">
    <property type="entry name" value="S_TKc"/>
    <property type="match status" value="2"/>
</dbReference>
<dbReference type="EC" id="2.7.11.1" evidence="2"/>
<keyword evidence="5" id="KW-0433">Leucine-rich repeat</keyword>
<dbReference type="FunFam" id="3.30.200.20:FF:000394">
    <property type="entry name" value="Leucine-rich repeat receptor-like protein kinase"/>
    <property type="match status" value="2"/>
</dbReference>
<dbReference type="Pfam" id="PF13855">
    <property type="entry name" value="LRR_8"/>
    <property type="match status" value="2"/>
</dbReference>
<dbReference type="Gene3D" id="3.30.200.20">
    <property type="entry name" value="Phosphorylase Kinase, domain 1"/>
    <property type="match status" value="2"/>
</dbReference>
<dbReference type="EnsemblPlants" id="Ma09_t05790.1">
    <property type="protein sequence ID" value="Ma09_p05790.1"/>
    <property type="gene ID" value="Ma09_g05790"/>
</dbReference>
<proteinExistence type="predicted"/>
<dbReference type="InterPro" id="IPR017441">
    <property type="entry name" value="Protein_kinase_ATP_BS"/>
</dbReference>
<evidence type="ECO:0000256" key="3">
    <source>
        <dbReference type="ARBA" id="ARBA00022527"/>
    </source>
</evidence>
<evidence type="ECO:0000256" key="1">
    <source>
        <dbReference type="ARBA" id="ARBA00004162"/>
    </source>
</evidence>
<dbReference type="PANTHER" id="PTHR45631">
    <property type="entry name" value="OS07G0107800 PROTEIN-RELATED"/>
    <property type="match status" value="1"/>
</dbReference>
<comment type="subcellular location">
    <subcellularLocation>
        <location evidence="1">Cell membrane</location>
        <topology evidence="1">Single-pass membrane protein</topology>
    </subcellularLocation>
</comment>
<dbReference type="OMA" id="AYDREWV"/>
<feature type="binding site" evidence="18">
    <location>
        <position position="633"/>
    </location>
    <ligand>
        <name>ATP</name>
        <dbReference type="ChEBI" id="CHEBI:30616"/>
    </ligand>
</feature>
<evidence type="ECO:0000313" key="23">
    <source>
        <dbReference type="Proteomes" id="UP000012960"/>
    </source>
</evidence>
<feature type="transmembrane region" description="Helical" evidence="19">
    <location>
        <begin position="536"/>
        <end position="556"/>
    </location>
</feature>
<evidence type="ECO:0000256" key="6">
    <source>
        <dbReference type="ARBA" id="ARBA00022679"/>
    </source>
</evidence>
<keyword evidence="3" id="KW-0723">Serine/threonine-protein kinase</keyword>
<organism evidence="22 23">
    <name type="scientific">Musa acuminata subsp. malaccensis</name>
    <name type="common">Wild banana</name>
    <name type="synonym">Musa malaccensis</name>
    <dbReference type="NCBI Taxonomy" id="214687"/>
    <lineage>
        <taxon>Eukaryota</taxon>
        <taxon>Viridiplantae</taxon>
        <taxon>Streptophyta</taxon>
        <taxon>Embryophyta</taxon>
        <taxon>Tracheophyta</taxon>
        <taxon>Spermatophyta</taxon>
        <taxon>Magnoliopsida</taxon>
        <taxon>Liliopsida</taxon>
        <taxon>Zingiberales</taxon>
        <taxon>Musaceae</taxon>
        <taxon>Musa</taxon>
    </lineage>
</organism>
<dbReference type="Gene3D" id="3.80.10.10">
    <property type="entry name" value="Ribonuclease Inhibitor"/>
    <property type="match status" value="2"/>
</dbReference>
<keyword evidence="13 19" id="KW-1133">Transmembrane helix</keyword>
<evidence type="ECO:0000259" key="21">
    <source>
        <dbReference type="PROSITE" id="PS50011"/>
    </source>
</evidence>
<evidence type="ECO:0000256" key="13">
    <source>
        <dbReference type="ARBA" id="ARBA00022989"/>
    </source>
</evidence>
<evidence type="ECO:0000256" key="9">
    <source>
        <dbReference type="ARBA" id="ARBA00022737"/>
    </source>
</evidence>
<evidence type="ECO:0000256" key="14">
    <source>
        <dbReference type="ARBA" id="ARBA00023136"/>
    </source>
</evidence>
<feature type="binding site" evidence="18">
    <location>
        <position position="1625"/>
    </location>
    <ligand>
        <name>ATP</name>
        <dbReference type="ChEBI" id="CHEBI:30616"/>
    </ligand>
</feature>
<keyword evidence="6" id="KW-0808">Transferase</keyword>
<sequence length="1917" mass="214189">MGVTMECCFSSGKMASVWCFVLLGLAMAVLPVHCQSTDALGFISIDNGIAPGTTYIDPKSNITYVSDTGFIDTGENHNISGAYVTNGMARRWLSLRSFPSGTRNCYRITSITKGSKYLVRAWFMYGNYDGMNTQPLLFDLYLGVNLWANMNITGPDQTYTNEVITVASSDVFSVCLLNTGHGTPFISGLDVRPLKDMLYPAVNASRSLVLFKRLNMGHKGTYVRYPDDRHDRLWEPWSLPIWTDISTTSTVENLSEDYFEAPSAVMQTAVTPVNSTTLLLSWDPYPGDVNQYFPILHISDFLKLSGTNVSRQFYVYVNGIQWLGNPMTPDYLFSDAVYSIHPLGQFLSYNITLVALSNSTLPPILNALEIFSTLSNANVPSNDGDVNAMMAIKAWYKIKRNWMGDPCTPTAFSWDGLNCTFSVSIPPRITTLNLSTSGLTGEITKSFASLGAIEYLDLSYNNLTGTIPAVLAELTSLKLLDLTRNQLNGSIPSALLERSQNGFLTLRIEGNPYLCENGTSCKVTPSSKKKKITTPVIVILCIVPVTIVLMVILIICRLKRQGSRKGTSVKPQNEVFSNQVKDHRHDPLQLENRQFTYMELKNITNNFQKVLGKGGFGTVFYGCLEDGTEVAVKMRSQASSQGTDQFLAEAQHLTRVHHRTLVSMVGYCNDGDYLALVYEYMAQGTLQDHLQGRTHSTRPLSWRQRLLIAVEAAEGLEYLHKGCKPALIHRDVKTANILLSEKLEAKIADFGLSKAFQSEVNTHVSTAVVGTPGYLDPEYYNTFQISEKSDVYSFGVVLLELITGQPPIVQSAEHAHIVQRVRQRLGRGNIEDVVDAKLQGNYDVNSVWKCADIALKCTSQASHQRPTMADVVMQLKESLELETSPDRTENLVTCSENLYTEVSNISDTNSALEIENIARMSDVCGPSISVDDDDDRLLKKKTFVDFTERRSHHLHLHGAPDVCVQKSHLTYKKSSSFSQLHRSSSHRKVGVGDHTRNTDGFISIDCGIADGYSYTDAKTTIPYNSDTNYVATGVNHNISTRFDSNTTIATQDRTLRSFPQDKRSCYTLPVEEGRKYLVRATFLHGNYDGRKVSSVDPILFDLHLGVNLWESVNISDVTRTHESEVITVALAGYISVCLVNKDKGTPFISSLELRPLRKETLYPAATASVALVKHSRFDFGGSIELRFPDDPYDRIWTPFDDDNKWTRIRTTSPVQSRFDDMFEVPSAVLQTAVVPINSTKAELLFEWGLPDYEDVRPQFNIFMHFAELQPLAVGQSRNFTVYLNGNPWLDRPYSPPYLLSGYIYSTVPSYLYQYNVSIKETATSTLPPIINALETYTIMQLTENATDGSDVDAIGAIKKRYKVNRNWIGDPCAPEVYKWDGLDCSYSVSDSPRITAVHLSSGGLMGTIDSSFAELKAIKYLDLSYNNLTGQIPDTLVELPTLEVLNLSNNQLTGFVPSALLLRTQNGSLTLRFVLCLNFRLWCQFFKTSMFKVVQNLYNSRIEGNPNLCADGDSCTVTPTSTKKKISTPLIVILCIVAVVLLVVIVMFWRLRKRRGKFFSYSLNRHGGTMQVTDNHDRSLQLENRQFPYTELKNITNNFAKVLGKGGFGTVYHGYLEDCTEVAVKMRSQSSSQDTKEFFAEAQSLTRVHHRNLVSLIGYCKDRDSLALVYEYMSQGTLRDHLQGRNNTAIALSWGQRLHIAVDAAQGLEYLHKGCRPPLIHRDVKTANILLSERLEAKIADFGLSKTFQNEVSTHVSTTVVGTPGYLDPEYYNNYQLSEKTDVYSFGVVLLELITGQPPLLQVSGGSHIIQRVRRGLATGNVEDIVDARLQGEYDVNSVWKCVDVALKCTSQRSQQRPTMTDVVMQLKESLELQTPRDRIENPITSKGERYMEEGDAIESNPYVVEMTLVSSGPLAR</sequence>